<dbReference type="EMBL" id="JJMG01000246">
    <property type="protein sequence ID" value="KEG37940.1"/>
    <property type="molecule type" value="Genomic_DNA"/>
</dbReference>
<gene>
    <name evidence="1" type="ORF">DJ64_24695</name>
</gene>
<organism evidence="1 2">
    <name type="scientific">Streptomyces griseorubens</name>
    <dbReference type="NCBI Taxonomy" id="66897"/>
    <lineage>
        <taxon>Bacteria</taxon>
        <taxon>Bacillati</taxon>
        <taxon>Actinomycetota</taxon>
        <taxon>Actinomycetes</taxon>
        <taxon>Kitasatosporales</taxon>
        <taxon>Streptomycetaceae</taxon>
        <taxon>Streptomyces</taxon>
        <taxon>Streptomyces althioticus group</taxon>
    </lineage>
</organism>
<accession>A0ABR4SRW6</accession>
<evidence type="ECO:0008006" key="3">
    <source>
        <dbReference type="Google" id="ProtNLM"/>
    </source>
</evidence>
<evidence type="ECO:0000313" key="1">
    <source>
        <dbReference type="EMBL" id="KEG37940.1"/>
    </source>
</evidence>
<sequence>MLMGPAGRRVDADHRPVDPPCEVGVGLDRLQNPVPGSVDAVTAGLTLPWSSGAVEGHVNRIKMLKRQMFGRAGFALLRKRVLLGQ</sequence>
<protein>
    <recommendedName>
        <fullName evidence="3">Transposase</fullName>
    </recommendedName>
</protein>
<keyword evidence="2" id="KW-1185">Reference proteome</keyword>
<evidence type="ECO:0000313" key="2">
    <source>
        <dbReference type="Proteomes" id="UP000027632"/>
    </source>
</evidence>
<proteinExistence type="predicted"/>
<comment type="caution">
    <text evidence="1">The sequence shown here is derived from an EMBL/GenBank/DDBJ whole genome shotgun (WGS) entry which is preliminary data.</text>
</comment>
<name>A0ABR4SRW6_9ACTN</name>
<dbReference type="PANTHER" id="PTHR33498">
    <property type="entry name" value="TRANSPOSASE FOR INSERTION SEQUENCE ELEMENT IS1557"/>
    <property type="match status" value="1"/>
</dbReference>
<reference evidence="1 2" key="1">
    <citation type="submission" date="2014-04" db="EMBL/GenBank/DDBJ databases">
        <title>Draft genome sequence of the novel Streptomyces griseorubens JSD-1 playing a role in carbon and nitrogen cycle.</title>
        <authorList>
            <consortium name="Shanghai Jiao Tong University"/>
            <person name="Feng H."/>
            <person name="Sun Y."/>
            <person name="Zhi Y."/>
            <person name="Mao L."/>
            <person name="Luo Y."/>
            <person name="Wei X."/>
            <person name="Zhou P."/>
        </authorList>
    </citation>
    <scope>NUCLEOTIDE SEQUENCE [LARGE SCALE GENOMIC DNA]</scope>
    <source>
        <strain evidence="1 2">JSD-1</strain>
    </source>
</reference>
<dbReference type="PANTHER" id="PTHR33498:SF1">
    <property type="entry name" value="TRANSPOSASE FOR INSERTION SEQUENCE ELEMENT IS1557"/>
    <property type="match status" value="1"/>
</dbReference>
<dbReference type="Proteomes" id="UP000027632">
    <property type="component" value="Unassembled WGS sequence"/>
</dbReference>
<dbReference type="InterPro" id="IPR047951">
    <property type="entry name" value="Transpos_ISL3"/>
</dbReference>